<dbReference type="PANTHER" id="PTHR12214:SF0">
    <property type="entry name" value="LD29489P"/>
    <property type="match status" value="1"/>
</dbReference>
<dbReference type="Pfam" id="PF02201">
    <property type="entry name" value="SWIB"/>
    <property type="match status" value="1"/>
</dbReference>
<feature type="domain" description="DM2" evidence="5">
    <location>
        <begin position="358"/>
        <end position="435"/>
    </location>
</feature>
<comment type="subcellular location">
    <subcellularLocation>
        <location evidence="1">Nucleus</location>
    </subcellularLocation>
</comment>
<dbReference type="GO" id="GO:0005634">
    <property type="term" value="C:nucleus"/>
    <property type="evidence" value="ECO:0007669"/>
    <property type="project" value="UniProtKB-SubCell"/>
</dbReference>
<keyword evidence="7" id="KW-1185">Reference proteome</keyword>
<feature type="region of interest" description="Disordered" evidence="4">
    <location>
        <begin position="564"/>
        <end position="640"/>
    </location>
</feature>
<dbReference type="InterPro" id="IPR019835">
    <property type="entry name" value="SWIB_domain"/>
</dbReference>
<feature type="compositionally biased region" description="Low complexity" evidence="4">
    <location>
        <begin position="45"/>
        <end position="78"/>
    </location>
</feature>
<dbReference type="InterPro" id="IPR036885">
    <property type="entry name" value="SWIB_MDM2_dom_sf"/>
</dbReference>
<feature type="compositionally biased region" description="Pro residues" evidence="4">
    <location>
        <begin position="79"/>
        <end position="88"/>
    </location>
</feature>
<protein>
    <recommendedName>
        <fullName evidence="5">DM2 domain-containing protein</fullName>
    </recommendedName>
</protein>
<dbReference type="PROSITE" id="PS51925">
    <property type="entry name" value="SWIB_MDM2"/>
    <property type="match status" value="1"/>
</dbReference>
<feature type="compositionally biased region" description="Polar residues" evidence="4">
    <location>
        <begin position="592"/>
        <end position="605"/>
    </location>
</feature>
<feature type="compositionally biased region" description="Acidic residues" evidence="4">
    <location>
        <begin position="787"/>
        <end position="806"/>
    </location>
</feature>
<dbReference type="PANTHER" id="PTHR12214">
    <property type="entry name" value="GC-RICH SEQUENCE DNA-BINDING FACTOR"/>
    <property type="match status" value="1"/>
</dbReference>
<feature type="region of interest" description="Disordered" evidence="4">
    <location>
        <begin position="660"/>
        <end position="702"/>
    </location>
</feature>
<accession>A0A9Q0RTJ7</accession>
<feature type="compositionally biased region" description="Acidic residues" evidence="4">
    <location>
        <begin position="850"/>
        <end position="869"/>
    </location>
</feature>
<dbReference type="Pfam" id="PF07842">
    <property type="entry name" value="GCFC"/>
    <property type="match status" value="1"/>
</dbReference>
<dbReference type="Proteomes" id="UP001142055">
    <property type="component" value="Chromosome 1"/>
</dbReference>
<organism evidence="6 7">
    <name type="scientific">Blomia tropicalis</name>
    <name type="common">Mite</name>
    <dbReference type="NCBI Taxonomy" id="40697"/>
    <lineage>
        <taxon>Eukaryota</taxon>
        <taxon>Metazoa</taxon>
        <taxon>Ecdysozoa</taxon>
        <taxon>Arthropoda</taxon>
        <taxon>Chelicerata</taxon>
        <taxon>Arachnida</taxon>
        <taxon>Acari</taxon>
        <taxon>Acariformes</taxon>
        <taxon>Sarcoptiformes</taxon>
        <taxon>Astigmata</taxon>
        <taxon>Glycyphagoidea</taxon>
        <taxon>Echimyopodidae</taxon>
        <taxon>Blomia</taxon>
    </lineage>
</organism>
<name>A0A9Q0RTJ7_BLOTA</name>
<dbReference type="GO" id="GO:0003677">
    <property type="term" value="F:DNA binding"/>
    <property type="evidence" value="ECO:0007669"/>
    <property type="project" value="InterPro"/>
</dbReference>
<gene>
    <name evidence="6" type="ORF">RDWZM_004021</name>
</gene>
<evidence type="ECO:0000313" key="6">
    <source>
        <dbReference type="EMBL" id="KAJ6225476.1"/>
    </source>
</evidence>
<keyword evidence="3" id="KW-0539">Nucleus</keyword>
<feature type="compositionally biased region" description="Polar residues" evidence="4">
    <location>
        <begin position="668"/>
        <end position="695"/>
    </location>
</feature>
<evidence type="ECO:0000256" key="2">
    <source>
        <dbReference type="ARBA" id="ARBA00010801"/>
    </source>
</evidence>
<dbReference type="Gene3D" id="1.10.245.10">
    <property type="entry name" value="SWIB/MDM2 domain"/>
    <property type="match status" value="1"/>
</dbReference>
<dbReference type="SMART" id="SM00151">
    <property type="entry name" value="SWIB"/>
    <property type="match status" value="1"/>
</dbReference>
<evidence type="ECO:0000256" key="4">
    <source>
        <dbReference type="SAM" id="MobiDB-lite"/>
    </source>
</evidence>
<dbReference type="InterPro" id="IPR012890">
    <property type="entry name" value="GCFC2-like"/>
</dbReference>
<feature type="compositionally biased region" description="Polar residues" evidence="4">
    <location>
        <begin position="621"/>
        <end position="638"/>
    </location>
</feature>
<evidence type="ECO:0000256" key="1">
    <source>
        <dbReference type="ARBA" id="ARBA00004123"/>
    </source>
</evidence>
<evidence type="ECO:0000313" key="7">
    <source>
        <dbReference type="Proteomes" id="UP001142055"/>
    </source>
</evidence>
<evidence type="ECO:0000256" key="3">
    <source>
        <dbReference type="ARBA" id="ARBA00023242"/>
    </source>
</evidence>
<feature type="region of interest" description="Disordered" evidence="4">
    <location>
        <begin position="835"/>
        <end position="869"/>
    </location>
</feature>
<feature type="region of interest" description="Disordered" evidence="4">
    <location>
        <begin position="769"/>
        <end position="815"/>
    </location>
</feature>
<comment type="similarity">
    <text evidence="2">Belongs to the GCF family.</text>
</comment>
<feature type="compositionally biased region" description="Polar residues" evidence="4">
    <location>
        <begin position="23"/>
        <end position="38"/>
    </location>
</feature>
<dbReference type="GO" id="GO:0000398">
    <property type="term" value="P:mRNA splicing, via spliceosome"/>
    <property type="evidence" value="ECO:0007669"/>
    <property type="project" value="InterPro"/>
</dbReference>
<dbReference type="EMBL" id="JAPWDV010000001">
    <property type="protein sequence ID" value="KAJ6225476.1"/>
    <property type="molecule type" value="Genomic_DNA"/>
</dbReference>
<comment type="caution">
    <text evidence="6">The sequence shown here is derived from an EMBL/GenBank/DDBJ whole genome shotgun (WGS) entry which is preliminary data.</text>
</comment>
<sequence>MNRPPYVNQMPPPPPPPQMIGNAGQQAPSQVPLGQQIVSPMAAQPGMRPPMGTMMPPNQTTPTQAPPQGQRLPMGYPVPQQPGAPPGSSPGGYQSSGPIGPPRYSMHQVRMGQPMPSGPQSPYVNRAQMVPTGLPQGSPMVSAGVKRPMPMQSPSGPVMKPGIPNMGPPNTIAPGAPNSTLHGPVTKKKKKISDKVLPQKIRDLVPESQAYMDLLAFERKLDFTIMRKRLDIQEALKKPMKQKRKLRIFISNTFFPSKTELDGNDEPAVPSWELRVEGRLLDEKSNTENSGPSSKASKRKFSSFFKSLVIELDKELYGPDNHLVEWHRTAQTSETDGFQVKRPGHKNVKCTILLLLDYQPLQFKLEGRFARLLGIHTNTRPVIINALWQYVKNHHLQDTHEREYINCDKYLEQIFNCPRIKFAELPNRLNQFLMPPDPIVINHLITVEGPPESLKKTTCYDIDVEIDDPIKGQMSNFLLSTSTQQELQSLEQKVHETVDTINQLKTTREFFLGFAADPQQFIHKWLVSQVRDLKVMTDQNGNPEEERLSDFFYQPWTQEAVCRQRERQYDSEDEDQPKNNQTTGLEVDTESKLINSNLKQAPAQLSNESNENSQSGKGVDSQINSSEKSNLKKTSLSFHNDEDEDDNVFVIKKSVYSRRMDRSKKTIQSKSKTCKVSETNNSVSYKSPEVNQVSAEPSLEKESSNDIIICTGSDIEEDSDEMDEPDKRLSRNLPQFRNVLERGLIPDAKVIYELKKQRQKLARAVNEEFIPLNDEDDETLNTNGEPKDDDDDDKSEDGDYEAEEENDRIQFGSVNYQTKEREKVKETFRLVQEEMDEIDEMKQKSKSINDDDSYSDEDTGIQSDNSEDELERWEREKIRKAVCLPALYADVEFQQRTLVDNHNNKTGSKIDRFLLGEDNHNVVPIEIDNRYGTHIPAYIKDRSTQDDENFQMVHDRKVSIRRKLVASLEDNRKLLDRTSMDLKLNTQNISEFNYKKTSMEQDSIFYKNMLDFVHNLCDCINDKLELIEKYEKLAMDALEECSIKMREKIQIDIQNQNSLCVQFIGTHKDNCALQHDNNCQNLSDYLEFGFDYEKKNWLLQKEESNRKLLSMQMLNVDITEYEIILEDKEACLKKLKEIKEKVDLIFEDTDDNYALLPKILAQFETWKQTRIDTYSESFVDQFIPKIIVYYIRNELILWNPFDFQTKQSIFEHKFIQHLLTCNHLECEPDIDLIPTIIDTVVLPRIQTLIEKKVWNPLSVKQTLNIVHIINSILSTCPLLVDSSINLPLLFKSIVTELENCISKDIFIPYMVPSDFFIQNKTRSQYESLVTSFATTFFHQQLWQSINLLENIISFQGLISDQKLKTLALDSLLNSCILVSISICSNDHETIVNQLEHIILILPNSWKKTIHPALTKLNNLVESLQRKPDMPNHICKKLNTLKISFDK</sequence>
<dbReference type="SUPFAM" id="SSF47592">
    <property type="entry name" value="SWIB/MDM2 domain"/>
    <property type="match status" value="1"/>
</dbReference>
<evidence type="ECO:0000259" key="5">
    <source>
        <dbReference type="PROSITE" id="PS51925"/>
    </source>
</evidence>
<dbReference type="InterPro" id="IPR022783">
    <property type="entry name" value="GCFC_dom"/>
</dbReference>
<feature type="compositionally biased region" description="Basic and acidic residues" evidence="4">
    <location>
        <begin position="840"/>
        <end position="849"/>
    </location>
</feature>
<dbReference type="InterPro" id="IPR003121">
    <property type="entry name" value="SWIB_MDM2_domain"/>
</dbReference>
<proteinExistence type="inferred from homology"/>
<feature type="region of interest" description="Disordered" evidence="4">
    <location>
        <begin position="1"/>
        <end position="118"/>
    </location>
</feature>
<reference evidence="6" key="1">
    <citation type="submission" date="2022-12" db="EMBL/GenBank/DDBJ databases">
        <title>Genome assemblies of Blomia tropicalis.</title>
        <authorList>
            <person name="Cui Y."/>
        </authorList>
    </citation>
    <scope>NUCLEOTIDE SEQUENCE</scope>
    <source>
        <tissue evidence="6">Adult mites</tissue>
    </source>
</reference>